<dbReference type="SMART" id="SM00664">
    <property type="entry name" value="DoH"/>
    <property type="match status" value="1"/>
</dbReference>
<dbReference type="Gene3D" id="1.20.120.1770">
    <property type="match status" value="1"/>
</dbReference>
<organism evidence="12 13">
    <name type="scientific">Amborella trichopoda</name>
    <dbReference type="NCBI Taxonomy" id="13333"/>
    <lineage>
        <taxon>Eukaryota</taxon>
        <taxon>Viridiplantae</taxon>
        <taxon>Streptophyta</taxon>
        <taxon>Embryophyta</taxon>
        <taxon>Tracheophyta</taxon>
        <taxon>Spermatophyta</taxon>
        <taxon>Magnoliopsida</taxon>
        <taxon>Amborellales</taxon>
        <taxon>Amborellaceae</taxon>
        <taxon>Amborella</taxon>
    </lineage>
</organism>
<feature type="transmembrane region" description="Helical" evidence="8">
    <location>
        <begin position="211"/>
        <end position="231"/>
    </location>
</feature>
<dbReference type="InterPro" id="IPR045266">
    <property type="entry name" value="DOH_DOMON"/>
</dbReference>
<proteinExistence type="predicted"/>
<evidence type="ECO:0000313" key="13">
    <source>
        <dbReference type="Proteomes" id="UP000017836"/>
    </source>
</evidence>
<evidence type="ECO:0000256" key="9">
    <source>
        <dbReference type="SAM" id="SignalP"/>
    </source>
</evidence>
<evidence type="ECO:0000313" key="12">
    <source>
        <dbReference type="EMBL" id="ERN14123.1"/>
    </source>
</evidence>
<evidence type="ECO:0000256" key="5">
    <source>
        <dbReference type="ARBA" id="ARBA00022982"/>
    </source>
</evidence>
<evidence type="ECO:0000256" key="2">
    <source>
        <dbReference type="ARBA" id="ARBA00022448"/>
    </source>
</evidence>
<feature type="chain" id="PRO_5004807813" description="Cytochrome b561 and DOMON domain-containing protein" evidence="9">
    <location>
        <begin position="27"/>
        <end position="382"/>
    </location>
</feature>
<keyword evidence="4 9" id="KW-0732">Signal</keyword>
<dbReference type="STRING" id="13333.W1Q076"/>
<keyword evidence="2" id="KW-0813">Transport</keyword>
<dbReference type="PANTHER" id="PTHR23130:SF115">
    <property type="entry name" value="OS01G0680900 PROTEIN"/>
    <property type="match status" value="1"/>
</dbReference>
<evidence type="ECO:0000259" key="10">
    <source>
        <dbReference type="PROSITE" id="PS50836"/>
    </source>
</evidence>
<dbReference type="PANTHER" id="PTHR23130">
    <property type="entry name" value="CYTOCHROME B561 AND DOMON DOMAIN-CONTAINING PROTEIN"/>
    <property type="match status" value="1"/>
</dbReference>
<protein>
    <recommendedName>
        <fullName evidence="14">Cytochrome b561 and DOMON domain-containing protein</fullName>
    </recommendedName>
</protein>
<feature type="signal peptide" evidence="9">
    <location>
        <begin position="1"/>
        <end position="26"/>
    </location>
</feature>
<dbReference type="Proteomes" id="UP000017836">
    <property type="component" value="Unassembled WGS sequence"/>
</dbReference>
<feature type="transmembrane region" description="Helical" evidence="8">
    <location>
        <begin position="238"/>
        <end position="265"/>
    </location>
</feature>
<keyword evidence="5" id="KW-0249">Electron transport</keyword>
<feature type="domain" description="DOMON" evidence="10">
    <location>
        <begin position="56"/>
        <end position="169"/>
    </location>
</feature>
<dbReference type="PROSITE" id="PS50939">
    <property type="entry name" value="CYTOCHROME_B561"/>
    <property type="match status" value="1"/>
</dbReference>
<dbReference type="InterPro" id="IPR006593">
    <property type="entry name" value="Cyt_b561/ferric_Rdtase_TM"/>
</dbReference>
<feature type="transmembrane region" description="Helical" evidence="8">
    <location>
        <begin position="277"/>
        <end position="296"/>
    </location>
</feature>
<dbReference type="AlphaFoldDB" id="W1Q076"/>
<dbReference type="CDD" id="cd08760">
    <property type="entry name" value="Cyt_b561_FRRS1_like"/>
    <property type="match status" value="1"/>
</dbReference>
<evidence type="ECO:0000256" key="3">
    <source>
        <dbReference type="ARBA" id="ARBA00022692"/>
    </source>
</evidence>
<name>W1Q076_AMBTC</name>
<accession>W1Q076</accession>
<dbReference type="KEGG" id="atr:18442375"/>
<dbReference type="GO" id="GO:0016020">
    <property type="term" value="C:membrane"/>
    <property type="evidence" value="ECO:0007669"/>
    <property type="project" value="UniProtKB-SubCell"/>
</dbReference>
<dbReference type="SMART" id="SM00665">
    <property type="entry name" value="B561"/>
    <property type="match status" value="1"/>
</dbReference>
<dbReference type="HOGENOM" id="CLU_036675_0_2_1"/>
<evidence type="ECO:0000256" key="6">
    <source>
        <dbReference type="ARBA" id="ARBA00022989"/>
    </source>
</evidence>
<dbReference type="InterPro" id="IPR005018">
    <property type="entry name" value="DOMON_domain"/>
</dbReference>
<evidence type="ECO:0000259" key="11">
    <source>
        <dbReference type="PROSITE" id="PS50939"/>
    </source>
</evidence>
<gene>
    <name evidence="12" type="ORF">AMTR_s00021p00244700</name>
</gene>
<dbReference type="OrthoDB" id="19261at2759"/>
<dbReference type="CDD" id="cd09631">
    <property type="entry name" value="DOMON_DOH"/>
    <property type="match status" value="1"/>
</dbReference>
<keyword evidence="3 8" id="KW-0812">Transmembrane</keyword>
<dbReference type="EMBL" id="KI392560">
    <property type="protein sequence ID" value="ERN14123.1"/>
    <property type="molecule type" value="Genomic_DNA"/>
</dbReference>
<dbReference type="Pfam" id="PF03188">
    <property type="entry name" value="Cytochrom_B561"/>
    <property type="match status" value="1"/>
</dbReference>
<reference evidence="13" key="1">
    <citation type="journal article" date="2013" name="Science">
        <title>The Amborella genome and the evolution of flowering plants.</title>
        <authorList>
            <consortium name="Amborella Genome Project"/>
        </authorList>
    </citation>
    <scope>NUCLEOTIDE SEQUENCE [LARGE SCALE GENOMIC DNA]</scope>
</reference>
<dbReference type="OMA" id="LHICIQF"/>
<comment type="subcellular location">
    <subcellularLocation>
        <location evidence="1">Membrane</location>
    </subcellularLocation>
</comment>
<keyword evidence="6 8" id="KW-1133">Transmembrane helix</keyword>
<feature type="domain" description="Cytochrome b561" evidence="11">
    <location>
        <begin position="174"/>
        <end position="366"/>
    </location>
</feature>
<sequence>MEVRVLRRSTMLLVLGLVLVLRGSIGFAQTDNCNGDLGALSLPFNASGLVCSAVWNTFLLRYSQSQDNVLSIVLSAEYTNGWVSIGFSKDGRMVGSSAMVGWIRKGGKAAIKQYYLGGQDPSEVVVNQGELTLSDITPSVLLRGATIYLAFQLKLTSPIKKRALIFALGSRNPVHEKLTMHEDETTVAFDFSMGTSSVSSSYPSQLKRNHGLLGIFGWGMILPIGAIIARYCKQWDPLWFYLHSILQLVGFVLALAGLVAGVALYNQLNANVVVHRGLGIFVFVLGILQVMAFFIRPQKEAKVRKYWNWYHHWSGRFALFFGAVNILLGIQVGGGEKSWKVGYGINSAFILITVIILELMKCLKGSTKPDPSPAFQMHSTHG</sequence>
<dbReference type="eggNOG" id="KOG4293">
    <property type="taxonomic scope" value="Eukaryota"/>
</dbReference>
<evidence type="ECO:0008006" key="14">
    <source>
        <dbReference type="Google" id="ProtNLM"/>
    </source>
</evidence>
<keyword evidence="13" id="KW-1185">Reference proteome</keyword>
<feature type="transmembrane region" description="Helical" evidence="8">
    <location>
        <begin position="341"/>
        <end position="360"/>
    </location>
</feature>
<feature type="transmembrane region" description="Helical" evidence="8">
    <location>
        <begin position="317"/>
        <end position="335"/>
    </location>
</feature>
<dbReference type="Pfam" id="PF03351">
    <property type="entry name" value="DOMON"/>
    <property type="match status" value="1"/>
</dbReference>
<dbReference type="PROSITE" id="PS50836">
    <property type="entry name" value="DOMON"/>
    <property type="match status" value="1"/>
</dbReference>
<keyword evidence="7 8" id="KW-0472">Membrane</keyword>
<evidence type="ECO:0000256" key="7">
    <source>
        <dbReference type="ARBA" id="ARBA00023136"/>
    </source>
</evidence>
<dbReference type="Gramene" id="ERN14123">
    <property type="protein sequence ID" value="ERN14123"/>
    <property type="gene ID" value="AMTR_s00021p00244700"/>
</dbReference>
<evidence type="ECO:0000256" key="8">
    <source>
        <dbReference type="SAM" id="Phobius"/>
    </source>
</evidence>
<evidence type="ECO:0000256" key="4">
    <source>
        <dbReference type="ARBA" id="ARBA00022729"/>
    </source>
</evidence>
<evidence type="ECO:0000256" key="1">
    <source>
        <dbReference type="ARBA" id="ARBA00004370"/>
    </source>
</evidence>